<name>A0A084G348_PSEDA</name>
<keyword evidence="6" id="KW-0456">Lyase</keyword>
<evidence type="ECO:0000313" key="7">
    <source>
        <dbReference type="Proteomes" id="UP000028545"/>
    </source>
</evidence>
<dbReference type="PANTHER" id="PTHR46044">
    <property type="entry name" value="NITRILASE"/>
    <property type="match status" value="1"/>
</dbReference>
<dbReference type="CDD" id="cd07564">
    <property type="entry name" value="nitrilases_CHs"/>
    <property type="match status" value="1"/>
</dbReference>
<dbReference type="SUPFAM" id="SSF56317">
    <property type="entry name" value="Carbon-nitrogen hydrolase"/>
    <property type="match status" value="1"/>
</dbReference>
<evidence type="ECO:0000313" key="6">
    <source>
        <dbReference type="EMBL" id="KEZ41760.1"/>
    </source>
</evidence>
<sequence length="378" mass="42340">MPSYIHKYKAAAVVSEPAWFDLEAGVQKTISLINEAGKAGCKLIGFPETWIPGYPYWLWKVNYMQQLPMIKLYRENSMRVDSDEMRRIRKAARDNHIFVSLGFSEIDYATCYLAQVMIDPNGDVINHRRKIKPSHVEKLVYGDGSGDTFMSVTDTDIGRLGQLHCWENMNPFLKSLNVSCGEQIHVAAWPLAPGDAMRAYPDTATNTAEQWADLITPAYAIETNAWTIAPFQRISLDGIKKNTPPGVEPETAPEHYNGWGRIYAPDGTCVAKADKDFDGLLIADIDLNETHIPKAVHDYGGHYGRPDLIRLLVDTRRKELVTEADPDGNIATYSTRERLGLHLPLDPPNPRNEKAGLVGTSRPRQMPQRGGQPQADKI</sequence>
<dbReference type="AlphaFoldDB" id="A0A084G348"/>
<dbReference type="InterPro" id="IPR003010">
    <property type="entry name" value="C-N_Hydrolase"/>
</dbReference>
<dbReference type="FunFam" id="3.60.110.10:FF:000011">
    <property type="entry name" value="Cyanide hydratase"/>
    <property type="match status" value="1"/>
</dbReference>
<keyword evidence="7" id="KW-1185">Reference proteome</keyword>
<dbReference type="InterPro" id="IPR000132">
    <property type="entry name" value="Nitrilase/CN_hydratase_CS"/>
</dbReference>
<dbReference type="GeneID" id="27725807"/>
<dbReference type="PROSITE" id="PS50263">
    <property type="entry name" value="CN_HYDROLASE"/>
    <property type="match status" value="1"/>
</dbReference>
<dbReference type="PROSITE" id="PS50890">
    <property type="entry name" value="PUA"/>
    <property type="match status" value="1"/>
</dbReference>
<dbReference type="GO" id="GO:0030196">
    <property type="term" value="F:cyanide hydratase activity"/>
    <property type="evidence" value="ECO:0007669"/>
    <property type="project" value="UniProtKB-EC"/>
</dbReference>
<dbReference type="Gene3D" id="3.60.110.10">
    <property type="entry name" value="Carbon-nitrogen hydrolase"/>
    <property type="match status" value="1"/>
</dbReference>
<feature type="region of interest" description="Disordered" evidence="4">
    <location>
        <begin position="340"/>
        <end position="378"/>
    </location>
</feature>
<organism evidence="6 7">
    <name type="scientific">Pseudallescheria apiosperma</name>
    <name type="common">Scedosporium apiospermum</name>
    <dbReference type="NCBI Taxonomy" id="563466"/>
    <lineage>
        <taxon>Eukaryota</taxon>
        <taxon>Fungi</taxon>
        <taxon>Dikarya</taxon>
        <taxon>Ascomycota</taxon>
        <taxon>Pezizomycotina</taxon>
        <taxon>Sordariomycetes</taxon>
        <taxon>Hypocreomycetidae</taxon>
        <taxon>Microascales</taxon>
        <taxon>Microascaceae</taxon>
        <taxon>Scedosporium</taxon>
    </lineage>
</organism>
<dbReference type="VEuPathDB" id="FungiDB:SAPIO_CDS6735"/>
<dbReference type="HOGENOM" id="CLU_030130_6_0_1"/>
<evidence type="ECO:0000256" key="1">
    <source>
        <dbReference type="ARBA" id="ARBA00008129"/>
    </source>
</evidence>
<dbReference type="KEGG" id="sapo:SAPIO_CDS6735"/>
<dbReference type="PROSITE" id="PS00920">
    <property type="entry name" value="NITRIL_CHT_1"/>
    <property type="match status" value="1"/>
</dbReference>
<dbReference type="EMBL" id="JOWA01000107">
    <property type="protein sequence ID" value="KEZ41760.1"/>
    <property type="molecule type" value="Genomic_DNA"/>
</dbReference>
<dbReference type="OrthoDB" id="10250282at2759"/>
<comment type="caution">
    <text evidence="6">The sequence shown here is derived from an EMBL/GenBank/DDBJ whole genome shotgun (WGS) entry which is preliminary data.</text>
</comment>
<dbReference type="OMA" id="TSEPCWF"/>
<evidence type="ECO:0000259" key="5">
    <source>
        <dbReference type="PROSITE" id="PS50263"/>
    </source>
</evidence>
<evidence type="ECO:0000256" key="4">
    <source>
        <dbReference type="SAM" id="MobiDB-lite"/>
    </source>
</evidence>
<feature type="compositionally biased region" description="Low complexity" evidence="4">
    <location>
        <begin position="362"/>
        <end position="378"/>
    </location>
</feature>
<evidence type="ECO:0000256" key="3">
    <source>
        <dbReference type="PROSITE-ProRule" id="PRU10139"/>
    </source>
</evidence>
<feature type="active site" description="Proton acceptor" evidence="3">
    <location>
        <position position="48"/>
    </location>
</feature>
<comment type="similarity">
    <text evidence="1">Belongs to the carbon-nitrogen hydrolase superfamily. Nitrilase family.</text>
</comment>
<evidence type="ECO:0000256" key="2">
    <source>
        <dbReference type="ARBA" id="ARBA00022801"/>
    </source>
</evidence>
<dbReference type="PROSITE" id="PS00921">
    <property type="entry name" value="NITRIL_CHT_2"/>
    <property type="match status" value="1"/>
</dbReference>
<protein>
    <submittedName>
        <fullName evidence="6">Cyanide hydratase</fullName>
        <ecNumber evidence="6">4.2.1.66</ecNumber>
    </submittedName>
</protein>
<keyword evidence="2" id="KW-0378">Hydrolase</keyword>
<gene>
    <name evidence="6" type="ORF">SAPIO_CDS6735</name>
</gene>
<dbReference type="PANTHER" id="PTHR46044:SF4">
    <property type="entry name" value="CYANIDE HYDRATASE"/>
    <property type="match status" value="1"/>
</dbReference>
<dbReference type="InterPro" id="IPR036526">
    <property type="entry name" value="C-N_Hydrolase_sf"/>
</dbReference>
<dbReference type="RefSeq" id="XP_016641559.1">
    <property type="nucleotide sequence ID" value="XM_016788760.1"/>
</dbReference>
<dbReference type="Pfam" id="PF00795">
    <property type="entry name" value="CN_hydrolase"/>
    <property type="match status" value="1"/>
</dbReference>
<dbReference type="EC" id="4.2.1.66" evidence="6"/>
<dbReference type="GO" id="GO:0000257">
    <property type="term" value="F:nitrilase activity"/>
    <property type="evidence" value="ECO:0007669"/>
    <property type="project" value="UniProtKB-ARBA"/>
</dbReference>
<feature type="domain" description="CN hydrolase" evidence="5">
    <location>
        <begin position="8"/>
        <end position="287"/>
    </location>
</feature>
<dbReference type="InterPro" id="IPR044149">
    <property type="entry name" value="Nitrilases_CHs"/>
</dbReference>
<accession>A0A084G348</accession>
<reference evidence="6 7" key="1">
    <citation type="journal article" date="2014" name="Genome Announc.">
        <title>Draft genome sequence of the pathogenic fungus Scedosporium apiospermum.</title>
        <authorList>
            <person name="Vandeputte P."/>
            <person name="Ghamrawi S."/>
            <person name="Rechenmann M."/>
            <person name="Iltis A."/>
            <person name="Giraud S."/>
            <person name="Fleury M."/>
            <person name="Thornton C."/>
            <person name="Delhaes L."/>
            <person name="Meyer W."/>
            <person name="Papon N."/>
            <person name="Bouchara J.P."/>
        </authorList>
    </citation>
    <scope>NUCLEOTIDE SEQUENCE [LARGE SCALE GENOMIC DNA]</scope>
    <source>
        <strain evidence="6 7">IHEM 14462</strain>
    </source>
</reference>
<proteinExistence type="inferred from homology"/>
<dbReference type="Proteomes" id="UP000028545">
    <property type="component" value="Unassembled WGS sequence"/>
</dbReference>